<sequence>MAWWQQGGPSGPAGRWALSAEENASSEPSVRFIHWKIVRQILELTTIFSPPNEKRLAHDQPAFYRLPSRNIFKVSIILLRLGSLDSWKRDFPAIRLKKDKPEGLPLSQIYCEGLGGLSVTFGRPKAQGVKLRAVRVTSGIYGDSEAQITSYTGLKNI</sequence>
<protein>
    <submittedName>
        <fullName evidence="1">Uncharacterized protein</fullName>
    </submittedName>
</protein>
<evidence type="ECO:0000313" key="2">
    <source>
        <dbReference type="Proteomes" id="UP000308600"/>
    </source>
</evidence>
<gene>
    <name evidence="1" type="ORF">BDN72DRAFT_864817</name>
</gene>
<dbReference type="Proteomes" id="UP000308600">
    <property type="component" value="Unassembled WGS sequence"/>
</dbReference>
<proteinExistence type="predicted"/>
<keyword evidence="2" id="KW-1185">Reference proteome</keyword>
<accession>A0ACD3A207</accession>
<dbReference type="EMBL" id="ML208879">
    <property type="protein sequence ID" value="TFK59853.1"/>
    <property type="molecule type" value="Genomic_DNA"/>
</dbReference>
<organism evidence="1 2">
    <name type="scientific">Pluteus cervinus</name>
    <dbReference type="NCBI Taxonomy" id="181527"/>
    <lineage>
        <taxon>Eukaryota</taxon>
        <taxon>Fungi</taxon>
        <taxon>Dikarya</taxon>
        <taxon>Basidiomycota</taxon>
        <taxon>Agaricomycotina</taxon>
        <taxon>Agaricomycetes</taxon>
        <taxon>Agaricomycetidae</taxon>
        <taxon>Agaricales</taxon>
        <taxon>Pluteineae</taxon>
        <taxon>Pluteaceae</taxon>
        <taxon>Pluteus</taxon>
    </lineage>
</organism>
<name>A0ACD3A207_9AGAR</name>
<reference evidence="1 2" key="1">
    <citation type="journal article" date="2019" name="Nat. Ecol. Evol.">
        <title>Megaphylogeny resolves global patterns of mushroom evolution.</title>
        <authorList>
            <person name="Varga T."/>
            <person name="Krizsan K."/>
            <person name="Foldi C."/>
            <person name="Dima B."/>
            <person name="Sanchez-Garcia M."/>
            <person name="Sanchez-Ramirez S."/>
            <person name="Szollosi G.J."/>
            <person name="Szarkandi J.G."/>
            <person name="Papp V."/>
            <person name="Albert L."/>
            <person name="Andreopoulos W."/>
            <person name="Angelini C."/>
            <person name="Antonin V."/>
            <person name="Barry K.W."/>
            <person name="Bougher N.L."/>
            <person name="Buchanan P."/>
            <person name="Buyck B."/>
            <person name="Bense V."/>
            <person name="Catcheside P."/>
            <person name="Chovatia M."/>
            <person name="Cooper J."/>
            <person name="Damon W."/>
            <person name="Desjardin D."/>
            <person name="Finy P."/>
            <person name="Geml J."/>
            <person name="Haridas S."/>
            <person name="Hughes K."/>
            <person name="Justo A."/>
            <person name="Karasinski D."/>
            <person name="Kautmanova I."/>
            <person name="Kiss B."/>
            <person name="Kocsube S."/>
            <person name="Kotiranta H."/>
            <person name="LaButti K.M."/>
            <person name="Lechner B.E."/>
            <person name="Liimatainen K."/>
            <person name="Lipzen A."/>
            <person name="Lukacs Z."/>
            <person name="Mihaltcheva S."/>
            <person name="Morgado L.N."/>
            <person name="Niskanen T."/>
            <person name="Noordeloos M.E."/>
            <person name="Ohm R.A."/>
            <person name="Ortiz-Santana B."/>
            <person name="Ovrebo C."/>
            <person name="Racz N."/>
            <person name="Riley R."/>
            <person name="Savchenko A."/>
            <person name="Shiryaev A."/>
            <person name="Soop K."/>
            <person name="Spirin V."/>
            <person name="Szebenyi C."/>
            <person name="Tomsovsky M."/>
            <person name="Tulloss R.E."/>
            <person name="Uehling J."/>
            <person name="Grigoriev I.V."/>
            <person name="Vagvolgyi C."/>
            <person name="Papp T."/>
            <person name="Martin F.M."/>
            <person name="Miettinen O."/>
            <person name="Hibbett D.S."/>
            <person name="Nagy L.G."/>
        </authorList>
    </citation>
    <scope>NUCLEOTIDE SEQUENCE [LARGE SCALE GENOMIC DNA]</scope>
    <source>
        <strain evidence="1 2">NL-1719</strain>
    </source>
</reference>
<evidence type="ECO:0000313" key="1">
    <source>
        <dbReference type="EMBL" id="TFK59853.1"/>
    </source>
</evidence>